<dbReference type="InterPro" id="IPR011204">
    <property type="entry name" value="Virulence_RhuM-like"/>
</dbReference>
<evidence type="ECO:0000256" key="1">
    <source>
        <dbReference type="SAM" id="MobiDB-lite"/>
    </source>
</evidence>
<name>A0ABW7YM75_9ACTN</name>
<feature type="region of interest" description="Disordered" evidence="1">
    <location>
        <begin position="1"/>
        <end position="20"/>
    </location>
</feature>
<protein>
    <submittedName>
        <fullName evidence="2">RhuM family protein</fullName>
    </submittedName>
</protein>
<dbReference type="Pfam" id="PF13310">
    <property type="entry name" value="Virulence_RhuM"/>
    <property type="match status" value="1"/>
</dbReference>
<feature type="compositionally biased region" description="Polar residues" evidence="1">
    <location>
        <begin position="1"/>
        <end position="15"/>
    </location>
</feature>
<evidence type="ECO:0000313" key="3">
    <source>
        <dbReference type="Proteomes" id="UP001612741"/>
    </source>
</evidence>
<evidence type="ECO:0000313" key="2">
    <source>
        <dbReference type="EMBL" id="MFI6496933.1"/>
    </source>
</evidence>
<sequence>MSENSIVPSRSSGQGSPFDKIRHEDAYGREYWLGREMQPLMEYSRWEDFATVIEKAKASLALVQGKSAAQDHFREVPKVVAIGSGAKREVPDVRLTRFAAYLTAMAGDDTKSAVAHARVYFAVRAREAELGALTVEEIRQTALARAREMTDYRIFRDMMIENATDYVPSTKASTLFFATMQNKLYRHITGLSAAEIKNARQIIHWKGREAGKTSPAKKDREIAKNYLAVGELKKLDRLVGRLCLRAEDVAEDGLSLTLAAWEELVEADLAVETSGRFRALRGRGAPSILSRTRQS</sequence>
<proteinExistence type="predicted"/>
<gene>
    <name evidence="2" type="primary">rhuM</name>
    <name evidence="2" type="ORF">ACIBG2_06105</name>
</gene>
<dbReference type="Proteomes" id="UP001612741">
    <property type="component" value="Unassembled WGS sequence"/>
</dbReference>
<dbReference type="EMBL" id="JBITGY010000002">
    <property type="protein sequence ID" value="MFI6496933.1"/>
    <property type="molecule type" value="Genomic_DNA"/>
</dbReference>
<accession>A0ABW7YM75</accession>
<reference evidence="2 3" key="1">
    <citation type="submission" date="2024-10" db="EMBL/GenBank/DDBJ databases">
        <title>The Natural Products Discovery Center: Release of the First 8490 Sequenced Strains for Exploring Actinobacteria Biosynthetic Diversity.</title>
        <authorList>
            <person name="Kalkreuter E."/>
            <person name="Kautsar S.A."/>
            <person name="Yang D."/>
            <person name="Bader C.D."/>
            <person name="Teijaro C.N."/>
            <person name="Fluegel L."/>
            <person name="Davis C.M."/>
            <person name="Simpson J.R."/>
            <person name="Lauterbach L."/>
            <person name="Steele A.D."/>
            <person name="Gui C."/>
            <person name="Meng S."/>
            <person name="Li G."/>
            <person name="Viehrig K."/>
            <person name="Ye F."/>
            <person name="Su P."/>
            <person name="Kiefer A.F."/>
            <person name="Nichols A."/>
            <person name="Cepeda A.J."/>
            <person name="Yan W."/>
            <person name="Fan B."/>
            <person name="Jiang Y."/>
            <person name="Adhikari A."/>
            <person name="Zheng C.-J."/>
            <person name="Schuster L."/>
            <person name="Cowan T.M."/>
            <person name="Smanski M.J."/>
            <person name="Chevrette M.G."/>
            <person name="De Carvalho L.P.S."/>
            <person name="Shen B."/>
        </authorList>
    </citation>
    <scope>NUCLEOTIDE SEQUENCE [LARGE SCALE GENOMIC DNA]</scope>
    <source>
        <strain evidence="2 3">NPDC050545</strain>
    </source>
</reference>
<comment type="caution">
    <text evidence="2">The sequence shown here is derived from an EMBL/GenBank/DDBJ whole genome shotgun (WGS) entry which is preliminary data.</text>
</comment>
<keyword evidence="3" id="KW-1185">Reference proteome</keyword>
<dbReference type="RefSeq" id="WP_397079443.1">
    <property type="nucleotide sequence ID" value="NZ_JBITGY010000002.1"/>
</dbReference>
<organism evidence="2 3">
    <name type="scientific">Nonomuraea typhae</name>
    <dbReference type="NCBI Taxonomy" id="2603600"/>
    <lineage>
        <taxon>Bacteria</taxon>
        <taxon>Bacillati</taxon>
        <taxon>Actinomycetota</taxon>
        <taxon>Actinomycetes</taxon>
        <taxon>Streptosporangiales</taxon>
        <taxon>Streptosporangiaceae</taxon>
        <taxon>Nonomuraea</taxon>
    </lineage>
</organism>